<gene>
    <name evidence="2" type="ORF">RHTO0S_08e08812g</name>
</gene>
<accession>A0A061B7W2</accession>
<evidence type="ECO:0000313" key="2">
    <source>
        <dbReference type="EMBL" id="CDR43968.1"/>
    </source>
</evidence>
<feature type="compositionally biased region" description="Basic residues" evidence="1">
    <location>
        <begin position="229"/>
        <end position="246"/>
    </location>
</feature>
<feature type="compositionally biased region" description="Low complexity" evidence="1">
    <location>
        <begin position="417"/>
        <end position="434"/>
    </location>
</feature>
<proteinExistence type="predicted"/>
<feature type="compositionally biased region" description="Gly residues" evidence="1">
    <location>
        <begin position="253"/>
        <end position="268"/>
    </location>
</feature>
<organism evidence="2">
    <name type="scientific">Rhodotorula toruloides</name>
    <name type="common">Yeast</name>
    <name type="synonym">Rhodosporidium toruloides</name>
    <dbReference type="NCBI Taxonomy" id="5286"/>
    <lineage>
        <taxon>Eukaryota</taxon>
        <taxon>Fungi</taxon>
        <taxon>Dikarya</taxon>
        <taxon>Basidiomycota</taxon>
        <taxon>Pucciniomycotina</taxon>
        <taxon>Microbotryomycetes</taxon>
        <taxon>Sporidiobolales</taxon>
        <taxon>Sporidiobolaceae</taxon>
        <taxon>Rhodotorula</taxon>
    </lineage>
</organism>
<protein>
    <submittedName>
        <fullName evidence="2">RHTO0S08e08812g1_1</fullName>
    </submittedName>
</protein>
<sequence length="652" mass="69066">MASSTYSATPQPPQRIRIVTHPPLAPLRAWLPLPHGGGSGTVADLLHGVQGLMKDDRALEAELQGFALLPDSPLSVLDPVNDILDIKLASDQPHLPAQAARDLSSASRIPLPQSPARQSSPSSSSDSSVDDKPEVWPTKRPVTNGETAVPNGRPTKRRRTSVSSASSSSSNSSSSSDSDSDSDSSSDSASSSSSSDSSSDSDSSDSPDSQPHKLATNGIVIATVPPGQGKHRTKRRNERKRKLRRAKAQEKAGGAGVNGGGLAAGGATGDAEKVDAMQVDEVERNGPVTSKVSPKKPAVAEAAPPAAAKPARSKPSLDPYAGFHSAPPAHFPKPSHRPSPASSVSTGREPGISLIGPGGGRNGRYNRSKKGGNEYFDSPQPAYPGARAPLPPGREMRSKSPEYRPTSPNVTYETLLADSDAAASPAPAAQSIIPPATPTDKLEQAPPAPSKPSFIPPSKRTDLPPHMIVTKVDVEGKKWQPGLGRVIKGTSRDWVEPAAEEVMESEVESGKEGVGEWKGWMEVGEVEKRWDGLRRVEKLQVRPGMRVATQVFELDMTTFQPTISLKYGRLLPSSPENPSSLRIQLHPSCVPPTEDADESYEGAAVEDAAFYEDEWAPKPKFGQDLVDSAALEEADPSVWEGEWDGADVRVVA</sequence>
<reference evidence="2" key="1">
    <citation type="journal article" date="2014" name="Genome Announc.">
        <title>Draft genome sequence of Rhodosporidium toruloides CECT1137, an oleaginous yeast of biotechnological interest.</title>
        <authorList>
            <person name="Morin N."/>
            <person name="Calcas X."/>
            <person name="Devillers H."/>
            <person name="Durrens P."/>
            <person name="Sherman D.J."/>
            <person name="Nicaud J.-M."/>
            <person name="Neuveglise C."/>
        </authorList>
    </citation>
    <scope>NUCLEOTIDE SEQUENCE</scope>
    <source>
        <strain evidence="2">CECT1137</strain>
    </source>
</reference>
<feature type="region of interest" description="Disordered" evidence="1">
    <location>
        <begin position="282"/>
        <end position="464"/>
    </location>
</feature>
<feature type="compositionally biased region" description="Low complexity" evidence="1">
    <location>
        <begin position="161"/>
        <end position="177"/>
    </location>
</feature>
<dbReference type="OrthoDB" id="74813at2759"/>
<feature type="region of interest" description="Disordered" evidence="1">
    <location>
        <begin position="95"/>
        <end position="269"/>
    </location>
</feature>
<name>A0A061B7W2_RHOTO</name>
<feature type="compositionally biased region" description="Low complexity" evidence="1">
    <location>
        <begin position="185"/>
        <end position="209"/>
    </location>
</feature>
<dbReference type="AlphaFoldDB" id="A0A061B7W2"/>
<dbReference type="EMBL" id="LK052943">
    <property type="protein sequence ID" value="CDR43968.1"/>
    <property type="molecule type" value="Genomic_DNA"/>
</dbReference>
<feature type="compositionally biased region" description="Low complexity" evidence="1">
    <location>
        <begin position="291"/>
        <end position="316"/>
    </location>
</feature>
<evidence type="ECO:0000256" key="1">
    <source>
        <dbReference type="SAM" id="MobiDB-lite"/>
    </source>
</evidence>